<evidence type="ECO:0000256" key="1">
    <source>
        <dbReference type="ARBA" id="ARBA00023002"/>
    </source>
</evidence>
<gene>
    <name evidence="3" type="ORF">SAMN05192586_101251</name>
</gene>
<keyword evidence="4" id="KW-1185">Reference proteome</keyword>
<keyword evidence="1" id="KW-0560">Oxidoreductase</keyword>
<protein>
    <submittedName>
        <fullName evidence="3">2-oxoglutarate ferredoxin oxidoreductase, gamma subunit</fullName>
    </submittedName>
</protein>
<proteinExistence type="predicted"/>
<name>A0A1G7IE03_9BACT</name>
<dbReference type="STRING" id="571438.SAMN05192586_101251"/>
<dbReference type="InterPro" id="IPR002869">
    <property type="entry name" value="Pyrv_flavodox_OxRed_cen"/>
</dbReference>
<reference evidence="4" key="1">
    <citation type="submission" date="2016-10" db="EMBL/GenBank/DDBJ databases">
        <authorList>
            <person name="Varghese N."/>
            <person name="Submissions S."/>
        </authorList>
    </citation>
    <scope>NUCLEOTIDE SEQUENCE [LARGE SCALE GENOMIC DNA]</scope>
    <source>
        <strain evidence="4">KHC7</strain>
    </source>
</reference>
<dbReference type="AlphaFoldDB" id="A0A1G7IE03"/>
<dbReference type="Gene3D" id="3.40.920.10">
    <property type="entry name" value="Pyruvate-ferredoxin oxidoreductase, PFOR, domain III"/>
    <property type="match status" value="1"/>
</dbReference>
<dbReference type="OrthoDB" id="9789125at2"/>
<dbReference type="SUPFAM" id="SSF53323">
    <property type="entry name" value="Pyruvate-ferredoxin oxidoreductase, PFOR, domain III"/>
    <property type="match status" value="1"/>
</dbReference>
<dbReference type="InterPro" id="IPR019752">
    <property type="entry name" value="Pyrv/ketoisovalerate_OxRed_cat"/>
</dbReference>
<dbReference type="GO" id="GO:0016903">
    <property type="term" value="F:oxidoreductase activity, acting on the aldehyde or oxo group of donors"/>
    <property type="evidence" value="ECO:0007669"/>
    <property type="project" value="InterPro"/>
</dbReference>
<dbReference type="Proteomes" id="UP000199355">
    <property type="component" value="Unassembled WGS sequence"/>
</dbReference>
<organism evidence="3 4">
    <name type="scientific">Desulfovibrio legallii</name>
    <dbReference type="NCBI Taxonomy" id="571438"/>
    <lineage>
        <taxon>Bacteria</taxon>
        <taxon>Pseudomonadati</taxon>
        <taxon>Thermodesulfobacteriota</taxon>
        <taxon>Desulfovibrionia</taxon>
        <taxon>Desulfovibrionales</taxon>
        <taxon>Desulfovibrionaceae</taxon>
        <taxon>Desulfovibrio</taxon>
    </lineage>
</organism>
<dbReference type="EMBL" id="FNBX01000001">
    <property type="protein sequence ID" value="SDF10734.1"/>
    <property type="molecule type" value="Genomic_DNA"/>
</dbReference>
<evidence type="ECO:0000313" key="3">
    <source>
        <dbReference type="EMBL" id="SDF10734.1"/>
    </source>
</evidence>
<dbReference type="InterPro" id="IPR052554">
    <property type="entry name" value="2-oxoglutarate_synth_KorC"/>
</dbReference>
<accession>A0A1G7IE03</accession>
<feature type="domain" description="Pyruvate/ketoisovalerate oxidoreductase catalytic" evidence="2">
    <location>
        <begin position="12"/>
        <end position="167"/>
    </location>
</feature>
<evidence type="ECO:0000259" key="2">
    <source>
        <dbReference type="Pfam" id="PF01558"/>
    </source>
</evidence>
<dbReference type="PANTHER" id="PTHR42730">
    <property type="entry name" value="2-OXOGLUTARATE SYNTHASE SUBUNIT KORC"/>
    <property type="match status" value="1"/>
</dbReference>
<dbReference type="Pfam" id="PF01558">
    <property type="entry name" value="POR"/>
    <property type="match status" value="1"/>
</dbReference>
<dbReference type="RefSeq" id="WP_092152503.1">
    <property type="nucleotide sequence ID" value="NZ_FNBX01000001.1"/>
</dbReference>
<evidence type="ECO:0000313" key="4">
    <source>
        <dbReference type="Proteomes" id="UP000199355"/>
    </source>
</evidence>
<sequence>MAHFEVLMAGTGGQGLVFCSSFLAEAAIGTGKNVVQTQSYGISQRGGFISAEVIVDDGEILFQQVTRPDIVIALSEVVGSRYDAVDCPVVYDTDLMQPRSFPNWIGVPMLQIAEAAGAAKSANLAGLAAAMKLCGAVSLEDLLAVAQRKGRPEVAEKNMEVLRRGAEAAQAAGRAQ</sequence>
<dbReference type="PANTHER" id="PTHR42730:SF1">
    <property type="entry name" value="2-OXOGLUTARATE SYNTHASE SUBUNIT KORC"/>
    <property type="match status" value="1"/>
</dbReference>